<keyword evidence="3" id="KW-0393">Immunoglobulin domain</keyword>
<proteinExistence type="predicted"/>
<dbReference type="InterPro" id="IPR013151">
    <property type="entry name" value="Immunoglobulin_dom"/>
</dbReference>
<keyword evidence="6" id="KW-1185">Reference proteome</keyword>
<dbReference type="GO" id="GO:0001817">
    <property type="term" value="P:regulation of cytokine production"/>
    <property type="evidence" value="ECO:0007669"/>
    <property type="project" value="TreeGrafter"/>
</dbReference>
<evidence type="ECO:0000256" key="3">
    <source>
        <dbReference type="ARBA" id="ARBA00023319"/>
    </source>
</evidence>
<dbReference type="SUPFAM" id="SSF48726">
    <property type="entry name" value="Immunoglobulin"/>
    <property type="match status" value="1"/>
</dbReference>
<dbReference type="GO" id="GO:0005102">
    <property type="term" value="F:signaling receptor binding"/>
    <property type="evidence" value="ECO:0007669"/>
    <property type="project" value="TreeGrafter"/>
</dbReference>
<dbReference type="PANTHER" id="PTHR24100">
    <property type="entry name" value="BUTYROPHILIN"/>
    <property type="match status" value="1"/>
</dbReference>
<reference evidence="5" key="2">
    <citation type="submission" date="2025-09" db="UniProtKB">
        <authorList>
            <consortium name="Ensembl"/>
        </authorList>
    </citation>
    <scope>IDENTIFICATION</scope>
</reference>
<keyword evidence="2" id="KW-0472">Membrane</keyword>
<evidence type="ECO:0000256" key="1">
    <source>
        <dbReference type="ARBA" id="ARBA00004370"/>
    </source>
</evidence>
<evidence type="ECO:0000259" key="4">
    <source>
        <dbReference type="Pfam" id="PF00047"/>
    </source>
</evidence>
<dbReference type="Proteomes" id="UP000694568">
    <property type="component" value="Unplaced"/>
</dbReference>
<organism evidence="5 6">
    <name type="scientific">Sander lucioperca</name>
    <name type="common">Pike-perch</name>
    <name type="synonym">Perca lucioperca</name>
    <dbReference type="NCBI Taxonomy" id="283035"/>
    <lineage>
        <taxon>Eukaryota</taxon>
        <taxon>Metazoa</taxon>
        <taxon>Chordata</taxon>
        <taxon>Craniata</taxon>
        <taxon>Vertebrata</taxon>
        <taxon>Euteleostomi</taxon>
        <taxon>Actinopterygii</taxon>
        <taxon>Neopterygii</taxon>
        <taxon>Teleostei</taxon>
        <taxon>Neoteleostei</taxon>
        <taxon>Acanthomorphata</taxon>
        <taxon>Eupercaria</taxon>
        <taxon>Perciformes</taxon>
        <taxon>Percoidei</taxon>
        <taxon>Percidae</taxon>
        <taxon>Luciopercinae</taxon>
        <taxon>Sander</taxon>
    </lineage>
</organism>
<reference evidence="5" key="1">
    <citation type="submission" date="2025-08" db="UniProtKB">
        <authorList>
            <consortium name="Ensembl"/>
        </authorList>
    </citation>
    <scope>IDENTIFICATION</scope>
</reference>
<feature type="domain" description="Immunoglobulin-like beta-sandwich" evidence="4">
    <location>
        <begin position="41"/>
        <end position="81"/>
    </location>
</feature>
<evidence type="ECO:0000313" key="6">
    <source>
        <dbReference type="Proteomes" id="UP000694568"/>
    </source>
</evidence>
<dbReference type="Ensembl" id="ENSSLUT00000020293.1">
    <property type="protein sequence ID" value="ENSSLUP00000019668.1"/>
    <property type="gene ID" value="ENSSLUG00000009078.1"/>
</dbReference>
<dbReference type="Pfam" id="PF00047">
    <property type="entry name" value="ig"/>
    <property type="match status" value="1"/>
</dbReference>
<evidence type="ECO:0000313" key="5">
    <source>
        <dbReference type="Ensembl" id="ENSSLUP00000019668.1"/>
    </source>
</evidence>
<protein>
    <recommendedName>
        <fullName evidence="4">Immunoglobulin-like beta-sandwich domain-containing protein</fullName>
    </recommendedName>
</protein>
<sequence>MEVNKVFTRQSKLVIRTCCSAEVFLYDGGSHYNNGLDGQSEEFKGRVSHFPDELKDGNASIIIRNTTLVDSGDYTCYFPNLQPPQTFYIDLVKPRTDPDSCGEWWHNSHNKDSETVITMVVVVVHVIVGYSRALRGVVWHSSLGGCSWTRQDAVAHCGESQSVAGCSKSIASAAPRTPV</sequence>
<dbReference type="InterPro" id="IPR013783">
    <property type="entry name" value="Ig-like_fold"/>
</dbReference>
<dbReference type="GeneTree" id="ENSGT01010000228435"/>
<comment type="subcellular location">
    <subcellularLocation>
        <location evidence="1">Membrane</location>
    </subcellularLocation>
</comment>
<dbReference type="Gene3D" id="2.60.40.10">
    <property type="entry name" value="Immunoglobulins"/>
    <property type="match status" value="1"/>
</dbReference>
<dbReference type="GO" id="GO:0050852">
    <property type="term" value="P:T cell receptor signaling pathway"/>
    <property type="evidence" value="ECO:0007669"/>
    <property type="project" value="TreeGrafter"/>
</dbReference>
<dbReference type="GO" id="GO:0009897">
    <property type="term" value="C:external side of plasma membrane"/>
    <property type="evidence" value="ECO:0007669"/>
    <property type="project" value="TreeGrafter"/>
</dbReference>
<dbReference type="InterPro" id="IPR036179">
    <property type="entry name" value="Ig-like_dom_sf"/>
</dbReference>
<name>A0A8C9Y4P4_SANLU</name>
<dbReference type="InterPro" id="IPR050504">
    <property type="entry name" value="IgSF_BTN/MOG"/>
</dbReference>
<accession>A0A8C9Y4P4</accession>
<evidence type="ECO:0000256" key="2">
    <source>
        <dbReference type="ARBA" id="ARBA00023136"/>
    </source>
</evidence>
<dbReference type="AlphaFoldDB" id="A0A8C9Y4P4"/>